<comment type="caution">
    <text evidence="2">The sequence shown here is derived from an EMBL/GenBank/DDBJ whole genome shotgun (WGS) entry which is preliminary data.</text>
</comment>
<dbReference type="PANTHER" id="PTHR31672">
    <property type="entry name" value="BNACNNG10540D PROTEIN"/>
    <property type="match status" value="1"/>
</dbReference>
<dbReference type="Proteomes" id="UP001141552">
    <property type="component" value="Unassembled WGS sequence"/>
</dbReference>
<reference evidence="2" key="1">
    <citation type="submission" date="2022-02" db="EMBL/GenBank/DDBJ databases">
        <authorList>
            <person name="Henning P.M."/>
            <person name="McCubbin A.G."/>
            <person name="Shore J.S."/>
        </authorList>
    </citation>
    <scope>NUCLEOTIDE SEQUENCE</scope>
    <source>
        <strain evidence="2">F60SS</strain>
        <tissue evidence="2">Leaves</tissue>
    </source>
</reference>
<name>A0A9Q0G8S4_9ROSI</name>
<keyword evidence="3" id="KW-1185">Reference proteome</keyword>
<protein>
    <recommendedName>
        <fullName evidence="1">F-box domain-containing protein</fullName>
    </recommendedName>
</protein>
<dbReference type="InterPro" id="IPR050796">
    <property type="entry name" value="SCF_F-box_component"/>
</dbReference>
<feature type="domain" description="F-box" evidence="1">
    <location>
        <begin position="14"/>
        <end position="60"/>
    </location>
</feature>
<dbReference type="AlphaFoldDB" id="A0A9Q0G8S4"/>
<proteinExistence type="predicted"/>
<organism evidence="2 3">
    <name type="scientific">Turnera subulata</name>
    <dbReference type="NCBI Taxonomy" id="218843"/>
    <lineage>
        <taxon>Eukaryota</taxon>
        <taxon>Viridiplantae</taxon>
        <taxon>Streptophyta</taxon>
        <taxon>Embryophyta</taxon>
        <taxon>Tracheophyta</taxon>
        <taxon>Spermatophyta</taxon>
        <taxon>Magnoliopsida</taxon>
        <taxon>eudicotyledons</taxon>
        <taxon>Gunneridae</taxon>
        <taxon>Pentapetalae</taxon>
        <taxon>rosids</taxon>
        <taxon>fabids</taxon>
        <taxon>Malpighiales</taxon>
        <taxon>Passifloraceae</taxon>
        <taxon>Turnera</taxon>
    </lineage>
</organism>
<sequence>MENHGNLSKANAAAIGFCLLPSELIQNILLYLALPEIMHVKSLNKSIADIVSCRDFVREYNSQSSSRTWLFVYKKRWHRDAILHGFTDQSNRWFSIQIASFFKLLICPGENIYFLTASGNFFLFVCNTRREVIAVNFVTKTVKRIPSSPLGPRGTSSWRRSGMKLVSGPDHFRFLFAELVDGHPVLFVYSSETDRWQSVEAREEGLDVYPRGNQVAADHIFLNVVNGPHESMVIAVDLDGDDAPIILRPRFYHGQNGRQPQSTVVGFSLENIFDRMYVYGDGQVLIIKSKGGHHDDVDAGVRTVNGIELWGLGLDGRHWVYLSKVPCEIVDQIKKPYRVMRGCLQRRNGIIRVCLLSNFEGSWDIIWLSYDIKRSHWTWVPLPEYKTTGLNMAGIAFSSGLTLS</sequence>
<evidence type="ECO:0000259" key="1">
    <source>
        <dbReference type="PROSITE" id="PS50181"/>
    </source>
</evidence>
<evidence type="ECO:0000313" key="2">
    <source>
        <dbReference type="EMBL" id="KAJ4845704.1"/>
    </source>
</evidence>
<dbReference type="PROSITE" id="PS50181">
    <property type="entry name" value="FBOX"/>
    <property type="match status" value="1"/>
</dbReference>
<gene>
    <name evidence="2" type="ORF">Tsubulata_042417</name>
</gene>
<accession>A0A9Q0G8S4</accession>
<dbReference type="InterPro" id="IPR001810">
    <property type="entry name" value="F-box_dom"/>
</dbReference>
<reference evidence="2" key="2">
    <citation type="journal article" date="2023" name="Plants (Basel)">
        <title>Annotation of the Turnera subulata (Passifloraceae) Draft Genome Reveals the S-Locus Evolved after the Divergence of Turneroideae from Passifloroideae in a Stepwise Manner.</title>
        <authorList>
            <person name="Henning P.M."/>
            <person name="Roalson E.H."/>
            <person name="Mir W."/>
            <person name="McCubbin A.G."/>
            <person name="Shore J.S."/>
        </authorList>
    </citation>
    <scope>NUCLEOTIDE SEQUENCE</scope>
    <source>
        <strain evidence="2">F60SS</strain>
    </source>
</reference>
<dbReference type="OrthoDB" id="661089at2759"/>
<evidence type="ECO:0000313" key="3">
    <source>
        <dbReference type="Proteomes" id="UP001141552"/>
    </source>
</evidence>
<dbReference type="EMBL" id="JAKUCV010001599">
    <property type="protein sequence ID" value="KAJ4845704.1"/>
    <property type="molecule type" value="Genomic_DNA"/>
</dbReference>